<feature type="domain" description="LolA-like" evidence="2">
    <location>
        <begin position="11"/>
        <end position="204"/>
    </location>
</feature>
<evidence type="ECO:0000259" key="3">
    <source>
        <dbReference type="Pfam" id="PF25898"/>
    </source>
</evidence>
<evidence type="ECO:0000259" key="2">
    <source>
        <dbReference type="Pfam" id="PF25897"/>
    </source>
</evidence>
<protein>
    <submittedName>
        <fullName evidence="5">Uncharacterized protein</fullName>
    </submittedName>
</protein>
<name>A0A3P7JMK2_LITSI</name>
<dbReference type="Proteomes" id="UP000277928">
    <property type="component" value="Unassembled WGS sequence"/>
</dbReference>
<feature type="domain" description="DUF7959" evidence="4">
    <location>
        <begin position="448"/>
        <end position="568"/>
    </location>
</feature>
<proteinExistence type="predicted"/>
<dbReference type="PANTHER" id="PTHR36902:SF1">
    <property type="entry name" value="ENRICHED IN SURFACE-LABELED PROTEOME PROTEIN 9"/>
    <property type="match status" value="1"/>
</dbReference>
<dbReference type="InterPro" id="IPR058830">
    <property type="entry name" value="LolA-like_dom_1st"/>
</dbReference>
<dbReference type="Pfam" id="PF25899">
    <property type="entry name" value="DUF7959"/>
    <property type="match status" value="1"/>
</dbReference>
<keyword evidence="1" id="KW-0472">Membrane</keyword>
<dbReference type="OMA" id="TYNETSC"/>
<dbReference type="InterPro" id="IPR058265">
    <property type="entry name" value="DUF7959"/>
</dbReference>
<keyword evidence="6" id="KW-1185">Reference proteome</keyword>
<evidence type="ECO:0000313" key="5">
    <source>
        <dbReference type="EMBL" id="VDM92363.1"/>
    </source>
</evidence>
<keyword evidence="1" id="KW-1133">Transmembrane helix</keyword>
<dbReference type="OrthoDB" id="5983572at2759"/>
<dbReference type="Pfam" id="PF25897">
    <property type="entry name" value="LolA_1st_nematode"/>
    <property type="match status" value="1"/>
</dbReference>
<evidence type="ECO:0000259" key="4">
    <source>
        <dbReference type="Pfam" id="PF25899"/>
    </source>
</evidence>
<sequence>MCNESLNPKNDSLPKALALEGSYKVVVRHTNWLTNVTSLITESHTTSQTHITITSRTTGTTHFILGNRNYTYNETSCAALPDAAALPSLYLQSPLAKSYNFTGTSMAELIKLLIHYNFDQGHLHNETEVGGIDSILWLGCGKREGKIMQAEVAYAGEHSQPSYSPAVKTPYILSLRLATFNSTDKTLIDYDSAEITQLEMLSSDSELKTELPEGLYCSGFPEAKRPVIFPKKFEMSFDYTNVDGKVVHDIDMYYNGDERIFWMRLNAQAGKNTPFIGNATIPEGVTNIHVIHDYKYGELNFESYSKQIKRNSVSAIDENFGDVEMVNASTKEIQLKKPANLFLSSSDSVFYYGGQRIVGDILLDVYVTKSNTSSTSSTVIEMLYTTGNWVVETAVAPFLHSIVQYHKDESGKKRKVIIRLHSFKNDSEAGVQQTSLSIYPCLKLVEDSYLYINIKNTTLKDLESFGIGLVREGLREAVAHVANISVLRIANFFFKQIQENVVAFFVVGETSGVKPANTWNRSEETSAESAVNLLNATLREKDMKFPIFVGHRMVMLSLSKASLGIIPTTWGALPSSKFLGYTGGSMFVLGFFMLLLGAALGIGVVYFIWKRQRFTGLAYQVFE</sequence>
<dbReference type="AlphaFoldDB" id="A0A3P7JMK2"/>
<dbReference type="EMBL" id="UYRX01001901">
    <property type="protein sequence ID" value="VDM92363.1"/>
    <property type="molecule type" value="Genomic_DNA"/>
</dbReference>
<evidence type="ECO:0000256" key="1">
    <source>
        <dbReference type="SAM" id="Phobius"/>
    </source>
</evidence>
<feature type="domain" description="LolA-like" evidence="3">
    <location>
        <begin position="212"/>
        <end position="442"/>
    </location>
</feature>
<gene>
    <name evidence="5" type="ORF">NLS_LOCUS9760</name>
</gene>
<accession>A0A3P7JMK2</accession>
<evidence type="ECO:0000313" key="6">
    <source>
        <dbReference type="Proteomes" id="UP000277928"/>
    </source>
</evidence>
<dbReference type="InterPro" id="IPR058831">
    <property type="entry name" value="LolA-like_dom_2nd"/>
</dbReference>
<dbReference type="Pfam" id="PF25898">
    <property type="entry name" value="LolA_2nd_metazoa"/>
    <property type="match status" value="1"/>
</dbReference>
<organism evidence="5 6">
    <name type="scientific">Litomosoides sigmodontis</name>
    <name type="common">Filarial nematode worm</name>
    <dbReference type="NCBI Taxonomy" id="42156"/>
    <lineage>
        <taxon>Eukaryota</taxon>
        <taxon>Metazoa</taxon>
        <taxon>Ecdysozoa</taxon>
        <taxon>Nematoda</taxon>
        <taxon>Chromadorea</taxon>
        <taxon>Rhabditida</taxon>
        <taxon>Spirurina</taxon>
        <taxon>Spiruromorpha</taxon>
        <taxon>Filarioidea</taxon>
        <taxon>Onchocercidae</taxon>
        <taxon>Litomosoides</taxon>
    </lineage>
</organism>
<dbReference type="STRING" id="42156.A0A3P7JMK2"/>
<keyword evidence="1" id="KW-0812">Transmembrane</keyword>
<dbReference type="PANTHER" id="PTHR36902">
    <property type="entry name" value="ENRICHED IN SURFACE-LABELED PROTEOME PROTEIN 9"/>
    <property type="match status" value="1"/>
</dbReference>
<feature type="transmembrane region" description="Helical" evidence="1">
    <location>
        <begin position="585"/>
        <end position="609"/>
    </location>
</feature>
<reference evidence="5 6" key="1">
    <citation type="submission" date="2018-08" db="EMBL/GenBank/DDBJ databases">
        <authorList>
            <person name="Laetsch R D."/>
            <person name="Stevens L."/>
            <person name="Kumar S."/>
            <person name="Blaxter L. M."/>
        </authorList>
    </citation>
    <scope>NUCLEOTIDE SEQUENCE [LARGE SCALE GENOMIC DNA]</scope>
</reference>